<dbReference type="AlphaFoldDB" id="A0A4Y2R999"/>
<evidence type="ECO:0000313" key="1">
    <source>
        <dbReference type="EMBL" id="GBN72344.1"/>
    </source>
</evidence>
<organism evidence="1 2">
    <name type="scientific">Araneus ventricosus</name>
    <name type="common">Orbweaver spider</name>
    <name type="synonym">Epeira ventricosa</name>
    <dbReference type="NCBI Taxonomy" id="182803"/>
    <lineage>
        <taxon>Eukaryota</taxon>
        <taxon>Metazoa</taxon>
        <taxon>Ecdysozoa</taxon>
        <taxon>Arthropoda</taxon>
        <taxon>Chelicerata</taxon>
        <taxon>Arachnida</taxon>
        <taxon>Araneae</taxon>
        <taxon>Araneomorphae</taxon>
        <taxon>Entelegynae</taxon>
        <taxon>Araneoidea</taxon>
        <taxon>Araneidae</taxon>
        <taxon>Araneus</taxon>
    </lineage>
</organism>
<comment type="caution">
    <text evidence="1">The sequence shown here is derived from an EMBL/GenBank/DDBJ whole genome shotgun (WGS) entry which is preliminary data.</text>
</comment>
<gene>
    <name evidence="1" type="ORF">AVEN_270941_1</name>
</gene>
<reference evidence="1 2" key="1">
    <citation type="journal article" date="2019" name="Sci. Rep.">
        <title>Orb-weaving spider Araneus ventricosus genome elucidates the spidroin gene catalogue.</title>
        <authorList>
            <person name="Kono N."/>
            <person name="Nakamura H."/>
            <person name="Ohtoshi R."/>
            <person name="Moran D.A.P."/>
            <person name="Shinohara A."/>
            <person name="Yoshida Y."/>
            <person name="Fujiwara M."/>
            <person name="Mori M."/>
            <person name="Tomita M."/>
            <person name="Arakawa K."/>
        </authorList>
    </citation>
    <scope>NUCLEOTIDE SEQUENCE [LARGE SCALE GENOMIC DNA]</scope>
</reference>
<protein>
    <submittedName>
        <fullName evidence="1">Uncharacterized protein</fullName>
    </submittedName>
</protein>
<evidence type="ECO:0000313" key="2">
    <source>
        <dbReference type="Proteomes" id="UP000499080"/>
    </source>
</evidence>
<sequence length="153" mass="17445">MAEIMQFQREDLHFEVKTVIHSLVSDVEDSRRKSLSRDRLMKMISDKLRLLTNLIHIMQKRNFLKVVAVNIKVVISVLWKIVYSNAEMRAKKDSEVKNAENSENKCEAMDTSETLINKNGATNGEPNVAVDKFSLSDELHGTESLPNYGVSLH</sequence>
<proteinExistence type="predicted"/>
<dbReference type="Proteomes" id="UP000499080">
    <property type="component" value="Unassembled WGS sequence"/>
</dbReference>
<keyword evidence="2" id="KW-1185">Reference proteome</keyword>
<dbReference type="EMBL" id="BGPR01016245">
    <property type="protein sequence ID" value="GBN72344.1"/>
    <property type="molecule type" value="Genomic_DNA"/>
</dbReference>
<name>A0A4Y2R999_ARAVE</name>
<accession>A0A4Y2R999</accession>